<evidence type="ECO:0000313" key="3">
    <source>
        <dbReference type="Proteomes" id="UP001396334"/>
    </source>
</evidence>
<dbReference type="EMBL" id="JBBPBN010000217">
    <property type="protein sequence ID" value="KAK8972346.1"/>
    <property type="molecule type" value="Genomic_DNA"/>
</dbReference>
<accession>A0ABR2N8G4</accession>
<sequence>MEVIGDGIAFDGSKDLGLTESNPQAHTISNESRLQEVQVNVIDDQALLDISQPVSVAKSGSNKHIGLRAGLDRMCWWATTCKGSRLNRRDSVCKKGSNSKPKASGFKKRGAKGMATFQADNFSPRLSFSARFKEAKDTLELGKSMGWCLTRPKQRGLGRPEKVRTVVKVMNVCSARIVFLQETKLETLKSSTRSRLCGQRREGFVMSPSVGASGGLIVLWDKEFITIENQMVFDRVIVVIVILGGDFNTVKEKEEKVGVTIDYNLMMMFADFINCDGLVDLPMNGSSFTWFRSGSNVSTSKLDRFLVSTGICSWFPNASQSALNRSLSNHCPVLLKEVQSVAIKRPFKWFTHWADDLDFDRMVKKEFCNIKRKGVGEKLRLVKAAIKNWVVEVRSKDVNSTEVLENKIAMLEEKIVADGAAHCDVSTRNSKIQALKAQLWQKGSEALEYLGS</sequence>
<evidence type="ECO:0000259" key="1">
    <source>
        <dbReference type="Pfam" id="PF03372"/>
    </source>
</evidence>
<organism evidence="2 3">
    <name type="scientific">Hibiscus sabdariffa</name>
    <name type="common">roselle</name>
    <dbReference type="NCBI Taxonomy" id="183260"/>
    <lineage>
        <taxon>Eukaryota</taxon>
        <taxon>Viridiplantae</taxon>
        <taxon>Streptophyta</taxon>
        <taxon>Embryophyta</taxon>
        <taxon>Tracheophyta</taxon>
        <taxon>Spermatophyta</taxon>
        <taxon>Magnoliopsida</taxon>
        <taxon>eudicotyledons</taxon>
        <taxon>Gunneridae</taxon>
        <taxon>Pentapetalae</taxon>
        <taxon>rosids</taxon>
        <taxon>malvids</taxon>
        <taxon>Malvales</taxon>
        <taxon>Malvaceae</taxon>
        <taxon>Malvoideae</taxon>
        <taxon>Hibiscus</taxon>
    </lineage>
</organism>
<keyword evidence="3" id="KW-1185">Reference proteome</keyword>
<dbReference type="InterPro" id="IPR036691">
    <property type="entry name" value="Endo/exonu/phosph_ase_sf"/>
</dbReference>
<gene>
    <name evidence="2" type="ORF">V6N11_028225</name>
</gene>
<dbReference type="Proteomes" id="UP001396334">
    <property type="component" value="Unassembled WGS sequence"/>
</dbReference>
<dbReference type="Pfam" id="PF03372">
    <property type="entry name" value="Exo_endo_phos"/>
    <property type="match status" value="1"/>
</dbReference>
<dbReference type="Gene3D" id="3.60.10.10">
    <property type="entry name" value="Endonuclease/exonuclease/phosphatase"/>
    <property type="match status" value="1"/>
</dbReference>
<protein>
    <recommendedName>
        <fullName evidence="1">Endonuclease/exonuclease/phosphatase domain-containing protein</fullName>
    </recommendedName>
</protein>
<dbReference type="InterPro" id="IPR005135">
    <property type="entry name" value="Endo/exonuclease/phosphatase"/>
</dbReference>
<feature type="domain" description="Endonuclease/exonuclease/phosphatase" evidence="1">
    <location>
        <begin position="157"/>
        <end position="312"/>
    </location>
</feature>
<proteinExistence type="predicted"/>
<reference evidence="2 3" key="1">
    <citation type="journal article" date="2024" name="G3 (Bethesda)">
        <title>Genome assembly of Hibiscus sabdariffa L. provides insights into metabolisms of medicinal natural products.</title>
        <authorList>
            <person name="Kim T."/>
        </authorList>
    </citation>
    <scope>NUCLEOTIDE SEQUENCE [LARGE SCALE GENOMIC DNA]</scope>
    <source>
        <strain evidence="2">TK-2024</strain>
        <tissue evidence="2">Old leaves</tissue>
    </source>
</reference>
<evidence type="ECO:0000313" key="2">
    <source>
        <dbReference type="EMBL" id="KAK8972346.1"/>
    </source>
</evidence>
<dbReference type="PANTHER" id="PTHR33710">
    <property type="entry name" value="BNAC02G09200D PROTEIN"/>
    <property type="match status" value="1"/>
</dbReference>
<dbReference type="SUPFAM" id="SSF56219">
    <property type="entry name" value="DNase I-like"/>
    <property type="match status" value="1"/>
</dbReference>
<dbReference type="PANTHER" id="PTHR33710:SF64">
    <property type="entry name" value="ENDONUCLEASE_EXONUCLEASE_PHOSPHATASE DOMAIN-CONTAINING PROTEIN"/>
    <property type="match status" value="1"/>
</dbReference>
<name>A0ABR2N8G4_9ROSI</name>
<comment type="caution">
    <text evidence="2">The sequence shown here is derived from an EMBL/GenBank/DDBJ whole genome shotgun (WGS) entry which is preliminary data.</text>
</comment>